<evidence type="ECO:0000256" key="2">
    <source>
        <dbReference type="ARBA" id="ARBA00022679"/>
    </source>
</evidence>
<sequence>MKIVAGEYKYRKIEIPEGIRPTTEKVREAVFSMINFSVPGAKVLDLFAGSGSLGLEALSRGADICWFNEGDRANFRVLKRNSENCKAGDRAVLYNHDFRKCLSLLTEKPDIVFLDPPYRSGFYEEAFRLLEENDLVKEGMIVVAEHLYDNKLSDSYGRLVKIKEKKYGTIGVDLFEAR</sequence>
<comment type="caution">
    <text evidence="3">The sequence shown here is derived from an EMBL/GenBank/DDBJ whole genome shotgun (WGS) entry which is preliminary data.</text>
</comment>
<dbReference type="AlphaFoldDB" id="A0A6A8M6N2"/>
<dbReference type="RefSeq" id="WP_154572477.1">
    <property type="nucleotide sequence ID" value="NZ_JAQDDW010000003.1"/>
</dbReference>
<dbReference type="GO" id="GO:0052913">
    <property type="term" value="F:16S rRNA (guanine(966)-N(2))-methyltransferase activity"/>
    <property type="evidence" value="ECO:0007669"/>
    <property type="project" value="UniProtKB-EC"/>
</dbReference>
<gene>
    <name evidence="3" type="primary">rsmD</name>
    <name evidence="3" type="ORF">FYJ66_05280</name>
</gene>
<reference evidence="3" key="1">
    <citation type="submission" date="2019-09" db="EMBL/GenBank/DDBJ databases">
        <title>In-depth cultivation of the pig gut microbiome towards novel bacterial diversity and tailored functional studies.</title>
        <authorList>
            <person name="Wylensek D."/>
            <person name="Hitch T.C.A."/>
            <person name="Clavel T."/>
        </authorList>
    </citation>
    <scope>NUCLEOTIDE SEQUENCE</scope>
    <source>
        <strain evidence="3">RF-744-FAT-WT-3</strain>
    </source>
</reference>
<dbReference type="InterPro" id="IPR029063">
    <property type="entry name" value="SAM-dependent_MTases_sf"/>
</dbReference>
<dbReference type="SUPFAM" id="SSF53335">
    <property type="entry name" value="S-adenosyl-L-methionine-dependent methyltransferases"/>
    <property type="match status" value="1"/>
</dbReference>
<keyword evidence="2 3" id="KW-0808">Transferase</keyword>
<evidence type="ECO:0000313" key="3">
    <source>
        <dbReference type="EMBL" id="MST69002.1"/>
    </source>
</evidence>
<dbReference type="GO" id="GO:0003676">
    <property type="term" value="F:nucleic acid binding"/>
    <property type="evidence" value="ECO:0007669"/>
    <property type="project" value="InterPro"/>
</dbReference>
<dbReference type="EC" id="2.1.1.171" evidence="3"/>
<name>A0A6A8M6N2_9FIRM</name>
<dbReference type="InterPro" id="IPR004398">
    <property type="entry name" value="RNA_MeTrfase_RsmD"/>
</dbReference>
<organism evidence="3">
    <name type="scientific">Baileyella intestinalis</name>
    <dbReference type="NCBI Taxonomy" id="2606709"/>
    <lineage>
        <taxon>Bacteria</taxon>
        <taxon>Bacillati</taxon>
        <taxon>Bacillota</taxon>
        <taxon>Clostridia</taxon>
        <taxon>Peptostreptococcales</taxon>
        <taxon>Anaerovoracaceae</taxon>
        <taxon>Baileyella</taxon>
    </lineage>
</organism>
<dbReference type="CDD" id="cd02440">
    <property type="entry name" value="AdoMet_MTases"/>
    <property type="match status" value="1"/>
</dbReference>
<dbReference type="Gene3D" id="3.40.50.150">
    <property type="entry name" value="Vaccinia Virus protein VP39"/>
    <property type="match status" value="1"/>
</dbReference>
<dbReference type="PANTHER" id="PTHR43542">
    <property type="entry name" value="METHYLTRANSFERASE"/>
    <property type="match status" value="1"/>
</dbReference>
<dbReference type="EMBL" id="VUNB01000004">
    <property type="protein sequence ID" value="MST69002.1"/>
    <property type="molecule type" value="Genomic_DNA"/>
</dbReference>
<evidence type="ECO:0000256" key="1">
    <source>
        <dbReference type="ARBA" id="ARBA00022603"/>
    </source>
</evidence>
<dbReference type="PROSITE" id="PS00092">
    <property type="entry name" value="N6_MTASE"/>
    <property type="match status" value="1"/>
</dbReference>
<dbReference type="InterPro" id="IPR002052">
    <property type="entry name" value="DNA_methylase_N6_adenine_CS"/>
</dbReference>
<dbReference type="Pfam" id="PF03602">
    <property type="entry name" value="Cons_hypoth95"/>
    <property type="match status" value="1"/>
</dbReference>
<dbReference type="PIRSF" id="PIRSF004553">
    <property type="entry name" value="CHP00095"/>
    <property type="match status" value="1"/>
</dbReference>
<proteinExistence type="predicted"/>
<protein>
    <submittedName>
        <fullName evidence="3">16S rRNA (Guanine(966)-N(2))-methyltransferase RsmD</fullName>
        <ecNumber evidence="3">2.1.1.171</ecNumber>
    </submittedName>
</protein>
<keyword evidence="1 3" id="KW-0489">Methyltransferase</keyword>
<dbReference type="NCBIfam" id="TIGR00095">
    <property type="entry name" value="16S rRNA (guanine(966)-N(2))-methyltransferase RsmD"/>
    <property type="match status" value="1"/>
</dbReference>
<accession>A0A6A8M6N2</accession>
<dbReference type="PANTHER" id="PTHR43542:SF1">
    <property type="entry name" value="METHYLTRANSFERASE"/>
    <property type="match status" value="1"/>
</dbReference>